<dbReference type="EMBL" id="JAAGNN010000006">
    <property type="protein sequence ID" value="KAF4087972.1"/>
    <property type="molecule type" value="Genomic_DNA"/>
</dbReference>
<evidence type="ECO:0000313" key="2">
    <source>
        <dbReference type="EMBL" id="KAF4087972.1"/>
    </source>
</evidence>
<organism evidence="2 3">
    <name type="scientific">Ameiurus melas</name>
    <name type="common">Black bullhead</name>
    <name type="synonym">Silurus melas</name>
    <dbReference type="NCBI Taxonomy" id="219545"/>
    <lineage>
        <taxon>Eukaryota</taxon>
        <taxon>Metazoa</taxon>
        <taxon>Chordata</taxon>
        <taxon>Craniata</taxon>
        <taxon>Vertebrata</taxon>
        <taxon>Euteleostomi</taxon>
        <taxon>Actinopterygii</taxon>
        <taxon>Neopterygii</taxon>
        <taxon>Teleostei</taxon>
        <taxon>Ostariophysi</taxon>
        <taxon>Siluriformes</taxon>
        <taxon>Ictaluridae</taxon>
        <taxon>Ameiurus</taxon>
    </lineage>
</organism>
<comment type="caution">
    <text evidence="2">The sequence shown here is derived from an EMBL/GenBank/DDBJ whole genome shotgun (WGS) entry which is preliminary data.</text>
</comment>
<dbReference type="Proteomes" id="UP000593565">
    <property type="component" value="Unassembled WGS sequence"/>
</dbReference>
<proteinExistence type="predicted"/>
<dbReference type="AlphaFoldDB" id="A0A7J6AYN6"/>
<accession>A0A7J6AYN6</accession>
<keyword evidence="3" id="KW-1185">Reference proteome</keyword>
<feature type="compositionally biased region" description="Basic and acidic residues" evidence="1">
    <location>
        <begin position="63"/>
        <end position="81"/>
    </location>
</feature>
<sequence length="81" mass="9024">MKFEVSPSWKEVVAVWISAPLLQLRDSGDEQARAFSLTEIFQQGQDFSSSDSLPLQNALLAPGHREPGAYPREHRGTPWTG</sequence>
<protein>
    <submittedName>
        <fullName evidence="2">Uncharacterized protein</fullName>
    </submittedName>
</protein>
<gene>
    <name evidence="2" type="ORF">AMELA_G00077530</name>
</gene>
<name>A0A7J6AYN6_AMEME</name>
<reference evidence="2 3" key="1">
    <citation type="submission" date="2020-02" db="EMBL/GenBank/DDBJ databases">
        <title>A chromosome-scale genome assembly of the black bullhead catfish (Ameiurus melas).</title>
        <authorList>
            <person name="Wen M."/>
            <person name="Zham M."/>
            <person name="Cabau C."/>
            <person name="Klopp C."/>
            <person name="Donnadieu C."/>
            <person name="Roques C."/>
            <person name="Bouchez O."/>
            <person name="Lampietro C."/>
            <person name="Jouanno E."/>
            <person name="Herpin A."/>
            <person name="Louis A."/>
            <person name="Berthelot C."/>
            <person name="Parey E."/>
            <person name="Roest-Crollius H."/>
            <person name="Braasch I."/>
            <person name="Postlethwait J."/>
            <person name="Robinson-Rechavi M."/>
            <person name="Echchiki A."/>
            <person name="Begum T."/>
            <person name="Montfort J."/>
            <person name="Schartl M."/>
            <person name="Bobe J."/>
            <person name="Guiguen Y."/>
        </authorList>
    </citation>
    <scope>NUCLEOTIDE SEQUENCE [LARGE SCALE GENOMIC DNA]</scope>
    <source>
        <strain evidence="2">M_S1</strain>
        <tissue evidence="2">Blood</tissue>
    </source>
</reference>
<feature type="region of interest" description="Disordered" evidence="1">
    <location>
        <begin position="61"/>
        <end position="81"/>
    </location>
</feature>
<evidence type="ECO:0000313" key="3">
    <source>
        <dbReference type="Proteomes" id="UP000593565"/>
    </source>
</evidence>
<evidence type="ECO:0000256" key="1">
    <source>
        <dbReference type="SAM" id="MobiDB-lite"/>
    </source>
</evidence>